<reference evidence="2" key="1">
    <citation type="submission" date="2016-10" db="EMBL/GenBank/DDBJ databases">
        <authorList>
            <person name="Varghese N."/>
        </authorList>
    </citation>
    <scope>NUCLEOTIDE SEQUENCE [LARGE SCALE GENOMIC DNA]</scope>
    <source>
        <strain evidence="2">ACV-9</strain>
    </source>
</reference>
<name>A0A1H7H5R4_9FIRM</name>
<organism evidence="1 2">
    <name type="scientific">Pseudobutyrivibrio ruminis</name>
    <dbReference type="NCBI Taxonomy" id="46206"/>
    <lineage>
        <taxon>Bacteria</taxon>
        <taxon>Bacillati</taxon>
        <taxon>Bacillota</taxon>
        <taxon>Clostridia</taxon>
        <taxon>Lachnospirales</taxon>
        <taxon>Lachnospiraceae</taxon>
        <taxon>Pseudobutyrivibrio</taxon>
    </lineage>
</organism>
<sequence>MMNTEFDYKVDLKSKNILIIMPKFYTYQNEIKKDLVARGANPHFYDEEPEKTKFLIMKNIESIFHKPNIFDRFNKKLTNQILAEMPAGGYDYMLVIRGNVLNELTIHELKLHALKANGKSIYYSWDSFENMRHKGELGRLFDWRGTFDSVDAANSDMDYKLLPLFYSDEFDANSMDEVQEYKYDYVSVSAFFPFRYRYFKAFKEANKDKNLCLKLYLNPSVYRGKKLKDPKLVKNLDMDIVSFEPFSPDIIRDMVKHSKAVIDLAHEKQQGLTMRTMETLGIKRKLVTNNIYLRDYEFYNEDNDLVMEDLPGKCDEAEASGDYSAFVLPEDAWLDKPYAENEVVRRKYSIHAWIDNLFEV</sequence>
<accession>A0A1H7H5R4</accession>
<proteinExistence type="predicted"/>
<dbReference type="RefSeq" id="WP_074789654.1">
    <property type="nucleotide sequence ID" value="NZ_FNZX01000005.1"/>
</dbReference>
<dbReference type="Proteomes" id="UP000182321">
    <property type="component" value="Unassembled WGS sequence"/>
</dbReference>
<keyword evidence="2" id="KW-1185">Reference proteome</keyword>
<protein>
    <submittedName>
        <fullName evidence="1">Uncharacterized protein</fullName>
    </submittedName>
</protein>
<dbReference type="EMBL" id="FNZX01000005">
    <property type="protein sequence ID" value="SEK44340.1"/>
    <property type="molecule type" value="Genomic_DNA"/>
</dbReference>
<evidence type="ECO:0000313" key="1">
    <source>
        <dbReference type="EMBL" id="SEK44340.1"/>
    </source>
</evidence>
<evidence type="ECO:0000313" key="2">
    <source>
        <dbReference type="Proteomes" id="UP000182321"/>
    </source>
</evidence>
<dbReference type="AlphaFoldDB" id="A0A1H7H5R4"/>
<gene>
    <name evidence="1" type="ORF">SAMN02910377_00891</name>
</gene>